<dbReference type="FunFam" id="1.10.238.260:FF:000001">
    <property type="entry name" value="2-isopropylmalate synthase"/>
    <property type="match status" value="1"/>
</dbReference>
<evidence type="ECO:0000256" key="4">
    <source>
        <dbReference type="ARBA" id="ARBA00018198"/>
    </source>
</evidence>
<dbReference type="GO" id="GO:0030145">
    <property type="term" value="F:manganese ion binding"/>
    <property type="evidence" value="ECO:0007669"/>
    <property type="project" value="UniProtKB-UniRule"/>
</dbReference>
<comment type="subunit">
    <text evidence="11">Homodimer.</text>
</comment>
<dbReference type="Pfam" id="PF22617">
    <property type="entry name" value="HCS_D2"/>
    <property type="match status" value="1"/>
</dbReference>
<dbReference type="SMART" id="SM00917">
    <property type="entry name" value="LeuA_dimer"/>
    <property type="match status" value="1"/>
</dbReference>
<keyword evidence="7 11" id="KW-0808">Transferase</keyword>
<dbReference type="PROSITE" id="PS50991">
    <property type="entry name" value="PYR_CT"/>
    <property type="match status" value="1"/>
</dbReference>
<dbReference type="InterPro" id="IPR000891">
    <property type="entry name" value="PYR_CT"/>
</dbReference>
<feature type="binding site" evidence="11">
    <location>
        <position position="204"/>
    </location>
    <ligand>
        <name>Mn(2+)</name>
        <dbReference type="ChEBI" id="CHEBI:29035"/>
    </ligand>
</feature>
<feature type="region of interest" description="Regulatory domain" evidence="11">
    <location>
        <begin position="390"/>
        <end position="505"/>
    </location>
</feature>
<dbReference type="InterPro" id="IPR054691">
    <property type="entry name" value="LeuA/HCS_post-cat"/>
</dbReference>
<dbReference type="AlphaFoldDB" id="A0A6I6JXP5"/>
<dbReference type="PROSITE" id="PS00816">
    <property type="entry name" value="AIPM_HOMOCIT_SYNTH_2"/>
    <property type="match status" value="1"/>
</dbReference>
<keyword evidence="9 11" id="KW-0464">Manganese</keyword>
<feature type="domain" description="Pyruvate carboxyltransferase" evidence="12">
    <location>
        <begin position="5"/>
        <end position="267"/>
    </location>
</feature>
<dbReference type="SUPFAM" id="SSF110921">
    <property type="entry name" value="2-isopropylmalate synthase LeuA, allosteric (dimerisation) domain"/>
    <property type="match status" value="1"/>
</dbReference>
<dbReference type="Proteomes" id="UP000428260">
    <property type="component" value="Chromosome"/>
</dbReference>
<keyword evidence="11" id="KW-0963">Cytoplasm</keyword>
<evidence type="ECO:0000256" key="7">
    <source>
        <dbReference type="ARBA" id="ARBA00022679"/>
    </source>
</evidence>
<feature type="binding site" evidence="11">
    <location>
        <position position="14"/>
    </location>
    <ligand>
        <name>Mn(2+)</name>
        <dbReference type="ChEBI" id="CHEBI:29035"/>
    </ligand>
</feature>
<comment type="cofactor">
    <cofactor evidence="11">
        <name>Mn(2+)</name>
        <dbReference type="ChEBI" id="CHEBI:29035"/>
    </cofactor>
</comment>
<evidence type="ECO:0000256" key="1">
    <source>
        <dbReference type="ARBA" id="ARBA00004689"/>
    </source>
</evidence>
<evidence type="ECO:0000256" key="3">
    <source>
        <dbReference type="ARBA" id="ARBA00012973"/>
    </source>
</evidence>
<dbReference type="GO" id="GO:0005737">
    <property type="term" value="C:cytoplasm"/>
    <property type="evidence" value="ECO:0007669"/>
    <property type="project" value="UniProtKB-UniRule"/>
</dbReference>
<evidence type="ECO:0000256" key="8">
    <source>
        <dbReference type="ARBA" id="ARBA00022723"/>
    </source>
</evidence>
<dbReference type="FunFam" id="3.20.20.70:FF:000010">
    <property type="entry name" value="2-isopropylmalate synthase"/>
    <property type="match status" value="1"/>
</dbReference>
<dbReference type="Pfam" id="PF00682">
    <property type="entry name" value="HMGL-like"/>
    <property type="match status" value="1"/>
</dbReference>
<keyword evidence="10 11" id="KW-0100">Branched-chain amino acid biosynthesis</keyword>
<evidence type="ECO:0000313" key="14">
    <source>
        <dbReference type="Proteomes" id="UP000428260"/>
    </source>
</evidence>
<dbReference type="GO" id="GO:0003852">
    <property type="term" value="F:2-isopropylmalate synthase activity"/>
    <property type="evidence" value="ECO:0007669"/>
    <property type="project" value="UniProtKB-UniRule"/>
</dbReference>
<evidence type="ECO:0000256" key="10">
    <source>
        <dbReference type="ARBA" id="ARBA00023304"/>
    </source>
</evidence>
<dbReference type="SUPFAM" id="SSF51569">
    <property type="entry name" value="Aldolase"/>
    <property type="match status" value="1"/>
</dbReference>
<organism evidence="13 14">
    <name type="scientific">Maribellus comscasis</name>
    <dbReference type="NCBI Taxonomy" id="2681766"/>
    <lineage>
        <taxon>Bacteria</taxon>
        <taxon>Pseudomonadati</taxon>
        <taxon>Bacteroidota</taxon>
        <taxon>Bacteroidia</taxon>
        <taxon>Marinilabiliales</taxon>
        <taxon>Prolixibacteraceae</taxon>
        <taxon>Maribellus</taxon>
    </lineage>
</organism>
<dbReference type="HAMAP" id="MF_01025">
    <property type="entry name" value="LeuA_type1"/>
    <property type="match status" value="1"/>
</dbReference>
<keyword evidence="14" id="KW-1185">Reference proteome</keyword>
<dbReference type="NCBIfam" id="NF002086">
    <property type="entry name" value="PRK00915.1-3"/>
    <property type="match status" value="1"/>
</dbReference>
<dbReference type="EMBL" id="CP046401">
    <property type="protein sequence ID" value="QGY47331.1"/>
    <property type="molecule type" value="Genomic_DNA"/>
</dbReference>
<dbReference type="PROSITE" id="PS00815">
    <property type="entry name" value="AIPM_HOMOCIT_SYNTH_1"/>
    <property type="match status" value="1"/>
</dbReference>
<gene>
    <name evidence="11" type="primary">leuA</name>
    <name evidence="13" type="ORF">GM418_27785</name>
</gene>
<dbReference type="Gene3D" id="1.10.238.260">
    <property type="match status" value="1"/>
</dbReference>
<feature type="binding site" evidence="11">
    <location>
        <position position="238"/>
    </location>
    <ligand>
        <name>Mn(2+)</name>
        <dbReference type="ChEBI" id="CHEBI:29035"/>
    </ligand>
</feature>
<accession>A0A6I6JXP5</accession>
<comment type="catalytic activity">
    <reaction evidence="11">
        <text>3-methyl-2-oxobutanoate + acetyl-CoA + H2O = (2S)-2-isopropylmalate + CoA + H(+)</text>
        <dbReference type="Rhea" id="RHEA:21524"/>
        <dbReference type="ChEBI" id="CHEBI:1178"/>
        <dbReference type="ChEBI" id="CHEBI:11851"/>
        <dbReference type="ChEBI" id="CHEBI:15377"/>
        <dbReference type="ChEBI" id="CHEBI:15378"/>
        <dbReference type="ChEBI" id="CHEBI:57287"/>
        <dbReference type="ChEBI" id="CHEBI:57288"/>
        <dbReference type="EC" id="2.3.3.13"/>
    </reaction>
</comment>
<reference evidence="13 14" key="1">
    <citation type="submission" date="2019-11" db="EMBL/GenBank/DDBJ databases">
        <authorList>
            <person name="Zheng R.K."/>
            <person name="Sun C.M."/>
        </authorList>
    </citation>
    <scope>NUCLEOTIDE SEQUENCE [LARGE SCALE GENOMIC DNA]</scope>
    <source>
        <strain evidence="13 14">WC007</strain>
    </source>
</reference>
<dbReference type="InterPro" id="IPR013709">
    <property type="entry name" value="2-isopropylmalate_synth_dimer"/>
</dbReference>
<dbReference type="NCBIfam" id="TIGR00973">
    <property type="entry name" value="leuA_bact"/>
    <property type="match status" value="1"/>
</dbReference>
<dbReference type="InterPro" id="IPR036230">
    <property type="entry name" value="LeuA_allosteric_dom_sf"/>
</dbReference>
<dbReference type="GO" id="GO:0009098">
    <property type="term" value="P:L-leucine biosynthetic process"/>
    <property type="evidence" value="ECO:0007669"/>
    <property type="project" value="UniProtKB-UniRule"/>
</dbReference>
<sequence>MSDRLYIFDTTLRDGEQVPGCQLNTVEKIEVAKALQELGVDIIEAGFPISSPGDFESVVEISKAVTWPTICALTRAVKKDIDVAAESLKYAKKGRIHTGIGTSDFHIYHKLNSNPEEIIERGVEAVKYAKKFVEDVEFYAEDAGRTENEYLARVIEAVINAGATVVNIPDTTGYTLPHEFGDKIKYLMEHVSNIHKATISTHCHNDLGMATANTVSGILNGARQAEVTINGIGERAGNTSLEEVVMTLKTHYKSLQIETGVNTQKIYGTSRLVSTLMNMPVQPNKAVVGRNAFAHSSGIHQDGVLKNRENYEIMDPAEVGINESSILLTARSGRAALKHRLEILGFELTKEKLDEVYEEFLKLADKKKDIRDDDIALLVGDATRQERRIKLDFLQVVTGKNMMPMATVRLDIAGEKFDATSAGNGPVDAAIKAVKQIIHRQVVIEEFLVQAITRGSDDIGKVHMQVEYEEGIFHGFGANTDIITAAVEAFLDAINKIPVGQPATV</sequence>
<evidence type="ECO:0000313" key="13">
    <source>
        <dbReference type="EMBL" id="QGY47331.1"/>
    </source>
</evidence>
<dbReference type="InterPro" id="IPR002034">
    <property type="entry name" value="AIPM/Hcit_synth_CS"/>
</dbReference>
<evidence type="ECO:0000256" key="9">
    <source>
        <dbReference type="ARBA" id="ARBA00023211"/>
    </source>
</evidence>
<evidence type="ECO:0000256" key="2">
    <source>
        <dbReference type="ARBA" id="ARBA00009396"/>
    </source>
</evidence>
<dbReference type="UniPathway" id="UPA00048">
    <property type="reaction ID" value="UER00070"/>
</dbReference>
<proteinExistence type="inferred from homology"/>
<dbReference type="Pfam" id="PF08502">
    <property type="entry name" value="LeuA_dimer"/>
    <property type="match status" value="1"/>
</dbReference>
<dbReference type="EC" id="2.3.3.13" evidence="3 11"/>
<feature type="binding site" evidence="11">
    <location>
        <position position="202"/>
    </location>
    <ligand>
        <name>Mn(2+)</name>
        <dbReference type="ChEBI" id="CHEBI:29035"/>
    </ligand>
</feature>
<keyword evidence="8 11" id="KW-0479">Metal-binding</keyword>
<dbReference type="InterPro" id="IPR050073">
    <property type="entry name" value="2-IPM_HCS-like"/>
</dbReference>
<dbReference type="PANTHER" id="PTHR10277:SF9">
    <property type="entry name" value="2-ISOPROPYLMALATE SYNTHASE 1, CHLOROPLASTIC-RELATED"/>
    <property type="match status" value="1"/>
</dbReference>
<dbReference type="CDD" id="cd07940">
    <property type="entry name" value="DRE_TIM_IPMS"/>
    <property type="match status" value="1"/>
</dbReference>
<evidence type="ECO:0000256" key="11">
    <source>
        <dbReference type="HAMAP-Rule" id="MF_01025"/>
    </source>
</evidence>
<dbReference type="GO" id="GO:0003985">
    <property type="term" value="F:acetyl-CoA C-acetyltransferase activity"/>
    <property type="evidence" value="ECO:0007669"/>
    <property type="project" value="UniProtKB-UniRule"/>
</dbReference>
<evidence type="ECO:0000256" key="5">
    <source>
        <dbReference type="ARBA" id="ARBA00022430"/>
    </source>
</evidence>
<name>A0A6I6JXP5_9BACT</name>
<keyword evidence="6 11" id="KW-0028">Amino-acid biosynthesis</keyword>
<dbReference type="Gene3D" id="3.30.160.270">
    <property type="match status" value="1"/>
</dbReference>
<dbReference type="Gene3D" id="3.20.20.70">
    <property type="entry name" value="Aldolase class I"/>
    <property type="match status" value="1"/>
</dbReference>
<comment type="similarity">
    <text evidence="2 11">Belongs to the alpha-IPM synthase/homocitrate synthase family. LeuA type 1 subfamily.</text>
</comment>
<comment type="function">
    <text evidence="11">Catalyzes the condensation of the acetyl group of acetyl-CoA with 3-methyl-2-oxobutanoate (2-ketoisovalerate) to form 3-carboxy-3-hydroxy-4-methylpentanoate (2-isopropylmalate).</text>
</comment>
<comment type="pathway">
    <text evidence="1 11">Amino-acid biosynthesis; L-leucine biosynthesis; L-leucine from 3-methyl-2-oxobutanoate: step 1/4.</text>
</comment>
<keyword evidence="13" id="KW-0012">Acyltransferase</keyword>
<evidence type="ECO:0000259" key="12">
    <source>
        <dbReference type="PROSITE" id="PS50991"/>
    </source>
</evidence>
<dbReference type="InterPro" id="IPR013785">
    <property type="entry name" value="Aldolase_TIM"/>
</dbReference>
<keyword evidence="5 11" id="KW-0432">Leucine biosynthesis</keyword>
<dbReference type="KEGG" id="mcos:GM418_27785"/>
<evidence type="ECO:0000256" key="6">
    <source>
        <dbReference type="ARBA" id="ARBA00022605"/>
    </source>
</evidence>
<dbReference type="RefSeq" id="WP_158871097.1">
    <property type="nucleotide sequence ID" value="NZ_CP046401.1"/>
</dbReference>
<protein>
    <recommendedName>
        <fullName evidence="4 11">2-isopropylmalate synthase</fullName>
        <ecNumber evidence="3 11">2.3.3.13</ecNumber>
    </recommendedName>
    <alternativeName>
        <fullName evidence="11">Alpha-IPM synthase</fullName>
    </alternativeName>
    <alternativeName>
        <fullName evidence="11">Alpha-isopropylmalate synthase</fullName>
    </alternativeName>
</protein>
<dbReference type="PANTHER" id="PTHR10277">
    <property type="entry name" value="HOMOCITRATE SYNTHASE-RELATED"/>
    <property type="match status" value="1"/>
</dbReference>
<dbReference type="InterPro" id="IPR005671">
    <property type="entry name" value="LeuA_bact_synth"/>
</dbReference>